<dbReference type="Gene3D" id="3.60.40.10">
    <property type="entry name" value="PPM-type phosphatase domain"/>
    <property type="match status" value="1"/>
</dbReference>
<dbReference type="InterPro" id="IPR001932">
    <property type="entry name" value="PPM-type_phosphatase-like_dom"/>
</dbReference>
<evidence type="ECO:0000256" key="1">
    <source>
        <dbReference type="SAM" id="Coils"/>
    </source>
</evidence>
<dbReference type="PANTHER" id="PTHR47992">
    <property type="entry name" value="PROTEIN PHOSPHATASE"/>
    <property type="match status" value="1"/>
</dbReference>
<dbReference type="RefSeq" id="WP_097016328.1">
    <property type="nucleotide sequence ID" value="NZ_OBDZ01000002.1"/>
</dbReference>
<dbReference type="NCBIfam" id="NF033484">
    <property type="entry name" value="Stp1_PP2C_phos"/>
    <property type="match status" value="1"/>
</dbReference>
<keyword evidence="4" id="KW-1185">Reference proteome</keyword>
<evidence type="ECO:0000259" key="2">
    <source>
        <dbReference type="PROSITE" id="PS51746"/>
    </source>
</evidence>
<protein>
    <submittedName>
        <fullName evidence="3">Protein phosphatase</fullName>
    </submittedName>
</protein>
<dbReference type="EMBL" id="OBDZ01000002">
    <property type="protein sequence ID" value="SNY10223.1"/>
    <property type="molecule type" value="Genomic_DNA"/>
</dbReference>
<keyword evidence="1" id="KW-0175">Coiled coil</keyword>
<dbReference type="SMART" id="SM00332">
    <property type="entry name" value="PP2Cc"/>
    <property type="match status" value="1"/>
</dbReference>
<organism evidence="3 4">
    <name type="scientific">Orenia metallireducens</name>
    <dbReference type="NCBI Taxonomy" id="1413210"/>
    <lineage>
        <taxon>Bacteria</taxon>
        <taxon>Bacillati</taxon>
        <taxon>Bacillota</taxon>
        <taxon>Clostridia</taxon>
        <taxon>Halanaerobiales</taxon>
        <taxon>Halobacteroidaceae</taxon>
        <taxon>Orenia</taxon>
    </lineage>
</organism>
<dbReference type="SUPFAM" id="SSF81606">
    <property type="entry name" value="PP2C-like"/>
    <property type="match status" value="1"/>
</dbReference>
<name>A0A285FGK6_9FIRM</name>
<dbReference type="OrthoDB" id="9801841at2"/>
<dbReference type="Proteomes" id="UP000219573">
    <property type="component" value="Unassembled WGS sequence"/>
</dbReference>
<dbReference type="GO" id="GO:0004722">
    <property type="term" value="F:protein serine/threonine phosphatase activity"/>
    <property type="evidence" value="ECO:0007669"/>
    <property type="project" value="InterPro"/>
</dbReference>
<evidence type="ECO:0000313" key="4">
    <source>
        <dbReference type="Proteomes" id="UP000219573"/>
    </source>
</evidence>
<dbReference type="CDD" id="cd00143">
    <property type="entry name" value="PP2Cc"/>
    <property type="match status" value="1"/>
</dbReference>
<dbReference type="STRING" id="1413210.U472_01640"/>
<dbReference type="InterPro" id="IPR036457">
    <property type="entry name" value="PPM-type-like_dom_sf"/>
</dbReference>
<dbReference type="PROSITE" id="PS51746">
    <property type="entry name" value="PPM_2"/>
    <property type="match status" value="1"/>
</dbReference>
<proteinExistence type="predicted"/>
<accession>A0A285FGK6</accession>
<feature type="coiled-coil region" evidence="1">
    <location>
        <begin position="157"/>
        <end position="184"/>
    </location>
</feature>
<sequence length="236" mass="26364">MRYGATSEVGKVRKENQDSYLVINKQDLDIIVIADGMGGHQGGNVASSLAVKEIKEYNFNYDSLNDSIKECIELVNQRIYQEGLAKEEYYGMGTTLTMGIIKDRILIIGHIGDSRAYLFRNGNLKQLTADHSYVGELLRNNLISQEEADNHPKKNLLLKALGVKEEIEADLVELELEADDLILLCSDGLTNMLSNDELAKILAEDLDLQKKTDKMALMANEQGGYDNITVLIYCNN</sequence>
<dbReference type="Pfam" id="PF13672">
    <property type="entry name" value="PP2C_2"/>
    <property type="match status" value="1"/>
</dbReference>
<dbReference type="InterPro" id="IPR015655">
    <property type="entry name" value="PP2C"/>
</dbReference>
<evidence type="ECO:0000313" key="3">
    <source>
        <dbReference type="EMBL" id="SNY10223.1"/>
    </source>
</evidence>
<reference evidence="4" key="1">
    <citation type="submission" date="2017-09" db="EMBL/GenBank/DDBJ databases">
        <authorList>
            <person name="Varghese N."/>
            <person name="Submissions S."/>
        </authorList>
    </citation>
    <scope>NUCLEOTIDE SEQUENCE [LARGE SCALE GENOMIC DNA]</scope>
    <source>
        <strain evidence="4">MSL47</strain>
    </source>
</reference>
<gene>
    <name evidence="3" type="ORF">SAMN06265827_10249</name>
</gene>
<dbReference type="SMART" id="SM00331">
    <property type="entry name" value="PP2C_SIG"/>
    <property type="match status" value="1"/>
</dbReference>
<dbReference type="AlphaFoldDB" id="A0A285FGK6"/>
<feature type="domain" description="PPM-type phosphatase" evidence="2">
    <location>
        <begin position="2"/>
        <end position="235"/>
    </location>
</feature>